<dbReference type="PANTHER" id="PTHR12790">
    <property type="entry name" value="TRANSCRIPTION INITIATION FACTOR IA RRN3"/>
    <property type="match status" value="1"/>
</dbReference>
<reference evidence="3 4" key="1">
    <citation type="submission" date="2014-04" db="EMBL/GenBank/DDBJ databases">
        <authorList>
            <consortium name="DOE Joint Genome Institute"/>
            <person name="Kuo A."/>
            <person name="Zuccaro A."/>
            <person name="Kohler A."/>
            <person name="Nagy L.G."/>
            <person name="Floudas D."/>
            <person name="Copeland A."/>
            <person name="Barry K.W."/>
            <person name="Cichocki N."/>
            <person name="Veneault-Fourrey C."/>
            <person name="LaButti K."/>
            <person name="Lindquist E.A."/>
            <person name="Lipzen A."/>
            <person name="Lundell T."/>
            <person name="Morin E."/>
            <person name="Murat C."/>
            <person name="Sun H."/>
            <person name="Tunlid A."/>
            <person name="Henrissat B."/>
            <person name="Grigoriev I.V."/>
            <person name="Hibbett D.S."/>
            <person name="Martin F."/>
            <person name="Nordberg H.P."/>
            <person name="Cantor M.N."/>
            <person name="Hua S.X."/>
        </authorList>
    </citation>
    <scope>NUCLEOTIDE SEQUENCE [LARGE SCALE GENOMIC DNA]</scope>
    <source>
        <strain evidence="3 4">MAFF 305830</strain>
    </source>
</reference>
<keyword evidence="4" id="KW-1185">Reference proteome</keyword>
<feature type="compositionally biased region" description="Acidic residues" evidence="2">
    <location>
        <begin position="389"/>
        <end position="399"/>
    </location>
</feature>
<sequence>MSAPMGVPTQRLGTSKSSSSKRQGPVAISKPSKIQQRNTGPIRTHSEASSPKIAVVAGVLRRSSTSVAASPVASGDDVQKEKADISSVGLRKIATNSRIKKDEQNKRDMYLAFINNALKSKLEGNTAPYEELVGQFTSSTSNPSHYSQLRRWLIALQHVVSQLGQRQASLVEAIVHMPWTTSPEESFVRSYVEFIGMLVTARAEWRGIVVASVARRLTHHSSLNASSVTLPSSSSAPPVTLRTIFARTHLLLQSLLALVPTLLPTLPAHFLRCFPHKSHSVVSHNVYCRNLVEVMGYCPQIVEPILALIVERAVGIDVEIQIELEELEDLATNGEGASGDAKEATGLLTNFDPFDTLAGQESESDSEDEGDENGLNGTGEIENFSDVSSEGEADDEDDTKDQAGNGVLSTKEAEKRTKRVRDMVTKLDGIMNVLLKWLAQTASPLPQQHPHFLTLLSIFDRTILTTFKSRYTQFLLFYLVSLPSFPTAIKPSNKAESSKEASTAQNGHDLNTPNPHADYFLGLLLHNTLVPQPVPIPVLTRMASASYLASFVSRALCVGQSDCRQAMILCCQWTDGRLGELEGLLLGSAELDSDSDARAELSVFYAVVQAIFLIFCFRWRDLLETADENEDDGEEQTETKRKWLNELRVVQRLIVSPLNPLKVCSPNVVHQFSRISQSVGFVYCQSIIESNRRATNFTKSSATTPTTPINATAPIWSAAVASASAAMADLQAFFPFDPYGLPQSSRWIEGMYRDWSMVALDDDDEDDDDEADSDDEEEESAVSAALGVSKSATREKTLSDAEDSTESETSEAEDAEDEASYGVPMELGSTRDRTKLGVSESFGKMSISPVSVGLHRRFKGDDSS</sequence>
<feature type="compositionally biased region" description="Acidic residues" evidence="2">
    <location>
        <begin position="761"/>
        <end position="780"/>
    </location>
</feature>
<comment type="similarity">
    <text evidence="1">Belongs to the RRN3 family.</text>
</comment>
<feature type="compositionally biased region" description="Acidic residues" evidence="2">
    <location>
        <begin position="800"/>
        <end position="819"/>
    </location>
</feature>
<evidence type="ECO:0000313" key="4">
    <source>
        <dbReference type="Proteomes" id="UP000054097"/>
    </source>
</evidence>
<dbReference type="InterPro" id="IPR007991">
    <property type="entry name" value="RNA_pol_I_trans_ini_fac_RRN3"/>
</dbReference>
<gene>
    <name evidence="3" type="ORF">M408DRAFT_330397</name>
</gene>
<dbReference type="GO" id="GO:0005634">
    <property type="term" value="C:nucleus"/>
    <property type="evidence" value="ECO:0007669"/>
    <property type="project" value="TreeGrafter"/>
</dbReference>
<dbReference type="HOGENOM" id="CLU_010579_0_0_1"/>
<feature type="compositionally biased region" description="Acidic residues" evidence="2">
    <location>
        <begin position="362"/>
        <end position="372"/>
    </location>
</feature>
<dbReference type="AlphaFoldDB" id="A0A0C2WKD2"/>
<feature type="region of interest" description="Disordered" evidence="2">
    <location>
        <begin position="1"/>
        <end position="51"/>
    </location>
</feature>
<feature type="region of interest" description="Disordered" evidence="2">
    <location>
        <begin position="761"/>
        <end position="835"/>
    </location>
</feature>
<evidence type="ECO:0000256" key="1">
    <source>
        <dbReference type="ARBA" id="ARBA00010098"/>
    </source>
</evidence>
<evidence type="ECO:0000256" key="2">
    <source>
        <dbReference type="SAM" id="MobiDB-lite"/>
    </source>
</evidence>
<feature type="compositionally biased region" description="Polar residues" evidence="2">
    <location>
        <begin position="32"/>
        <end position="41"/>
    </location>
</feature>
<feature type="region of interest" description="Disordered" evidence="2">
    <location>
        <begin position="352"/>
        <end position="415"/>
    </location>
</feature>
<dbReference type="Proteomes" id="UP000054097">
    <property type="component" value="Unassembled WGS sequence"/>
</dbReference>
<dbReference type="PANTHER" id="PTHR12790:SF0">
    <property type="entry name" value="RNA POLYMERASE I-SPECIFIC TRANSCRIPTION INITIATION FACTOR RRN3-RELATED"/>
    <property type="match status" value="1"/>
</dbReference>
<feature type="region of interest" description="Disordered" evidence="2">
    <location>
        <begin position="491"/>
        <end position="512"/>
    </location>
</feature>
<evidence type="ECO:0000313" key="3">
    <source>
        <dbReference type="EMBL" id="KIM26798.1"/>
    </source>
</evidence>
<dbReference type="GO" id="GO:0006361">
    <property type="term" value="P:transcription initiation at RNA polymerase I promoter"/>
    <property type="evidence" value="ECO:0007669"/>
    <property type="project" value="InterPro"/>
</dbReference>
<proteinExistence type="inferred from homology"/>
<dbReference type="EMBL" id="KN824303">
    <property type="protein sequence ID" value="KIM26798.1"/>
    <property type="molecule type" value="Genomic_DNA"/>
</dbReference>
<evidence type="ECO:0008006" key="5">
    <source>
        <dbReference type="Google" id="ProtNLM"/>
    </source>
</evidence>
<feature type="compositionally biased region" description="Polar residues" evidence="2">
    <location>
        <begin position="500"/>
        <end position="512"/>
    </location>
</feature>
<name>A0A0C2WKD2_SERVB</name>
<dbReference type="GO" id="GO:0001181">
    <property type="term" value="F:RNA polymerase I general transcription initiation factor activity"/>
    <property type="evidence" value="ECO:0007669"/>
    <property type="project" value="InterPro"/>
</dbReference>
<dbReference type="Pfam" id="PF05327">
    <property type="entry name" value="RRN3"/>
    <property type="match status" value="2"/>
</dbReference>
<organism evidence="3 4">
    <name type="scientific">Serendipita vermifera MAFF 305830</name>
    <dbReference type="NCBI Taxonomy" id="933852"/>
    <lineage>
        <taxon>Eukaryota</taxon>
        <taxon>Fungi</taxon>
        <taxon>Dikarya</taxon>
        <taxon>Basidiomycota</taxon>
        <taxon>Agaricomycotina</taxon>
        <taxon>Agaricomycetes</taxon>
        <taxon>Sebacinales</taxon>
        <taxon>Serendipitaceae</taxon>
        <taxon>Serendipita</taxon>
    </lineage>
</organism>
<protein>
    <recommendedName>
        <fullName evidence="5">RNA polymerase I-specific transcription initiation factor RRN3</fullName>
    </recommendedName>
</protein>
<accession>A0A0C2WKD2</accession>
<dbReference type="OrthoDB" id="26970at2759"/>
<feature type="compositionally biased region" description="Polar residues" evidence="2">
    <location>
        <begin position="11"/>
        <end position="22"/>
    </location>
</feature>
<dbReference type="STRING" id="933852.A0A0C2WKD2"/>
<reference evidence="4" key="2">
    <citation type="submission" date="2015-01" db="EMBL/GenBank/DDBJ databases">
        <title>Evolutionary Origins and Diversification of the Mycorrhizal Mutualists.</title>
        <authorList>
            <consortium name="DOE Joint Genome Institute"/>
            <consortium name="Mycorrhizal Genomics Consortium"/>
            <person name="Kohler A."/>
            <person name="Kuo A."/>
            <person name="Nagy L.G."/>
            <person name="Floudas D."/>
            <person name="Copeland A."/>
            <person name="Barry K.W."/>
            <person name="Cichocki N."/>
            <person name="Veneault-Fourrey C."/>
            <person name="LaButti K."/>
            <person name="Lindquist E.A."/>
            <person name="Lipzen A."/>
            <person name="Lundell T."/>
            <person name="Morin E."/>
            <person name="Murat C."/>
            <person name="Riley R."/>
            <person name="Ohm R."/>
            <person name="Sun H."/>
            <person name="Tunlid A."/>
            <person name="Henrissat B."/>
            <person name="Grigoriev I.V."/>
            <person name="Hibbett D.S."/>
            <person name="Martin F."/>
        </authorList>
    </citation>
    <scope>NUCLEOTIDE SEQUENCE [LARGE SCALE GENOMIC DNA]</scope>
    <source>
        <strain evidence="4">MAFF 305830</strain>
    </source>
</reference>
<dbReference type="GO" id="GO:0001042">
    <property type="term" value="F:RNA polymerase I core binding"/>
    <property type="evidence" value="ECO:0007669"/>
    <property type="project" value="TreeGrafter"/>
</dbReference>